<dbReference type="PANTHER" id="PTHR30346">
    <property type="entry name" value="TRANSCRIPTIONAL DUAL REGULATOR HCAR-RELATED"/>
    <property type="match status" value="1"/>
</dbReference>
<dbReference type="InterPro" id="IPR005119">
    <property type="entry name" value="LysR_subst-bd"/>
</dbReference>
<dbReference type="PROSITE" id="PS50931">
    <property type="entry name" value="HTH_LYSR"/>
    <property type="match status" value="1"/>
</dbReference>
<dbReference type="GO" id="GO:0032993">
    <property type="term" value="C:protein-DNA complex"/>
    <property type="evidence" value="ECO:0007669"/>
    <property type="project" value="TreeGrafter"/>
</dbReference>
<evidence type="ECO:0000313" key="6">
    <source>
        <dbReference type="EMBL" id="REJ05158.1"/>
    </source>
</evidence>
<dbReference type="SUPFAM" id="SSF46785">
    <property type="entry name" value="Winged helix' DNA-binding domain"/>
    <property type="match status" value="1"/>
</dbReference>
<gene>
    <name evidence="6" type="ORF">DY023_11335</name>
</gene>
<dbReference type="InterPro" id="IPR000847">
    <property type="entry name" value="LysR_HTH_N"/>
</dbReference>
<keyword evidence="4" id="KW-0804">Transcription</keyword>
<comment type="similarity">
    <text evidence="1">Belongs to the LysR transcriptional regulatory family.</text>
</comment>
<dbReference type="Proteomes" id="UP000262172">
    <property type="component" value="Unassembled WGS sequence"/>
</dbReference>
<evidence type="ECO:0000256" key="3">
    <source>
        <dbReference type="ARBA" id="ARBA00023125"/>
    </source>
</evidence>
<evidence type="ECO:0000313" key="7">
    <source>
        <dbReference type="Proteomes" id="UP000262172"/>
    </source>
</evidence>
<sequence>MELRDIEIFLTLAEELHFGRTAERLFISPPRVSQSIAKQEKRIGAPLFERTSRKVALTPLGVQLRDDLEAGYRRILDGVEAAKSSALGGPDALTFGVMGPMWQDLAPITALFRSRFPHVDIRLREIRIDDPFTPIRNGDVDIALLWLPVHEPDLEVAVEAFIEPVVAMVAPAHELAARASVSLAELSAYDVLPSGLPVPDYWEAAVSPGGHASSQTKRRVRTREEVLWSIAEDDGAVAFACGQGLKYYDRGAAVYIPIEERPVLRWGMVQRVGPAGRWTRELVDIAREIGPIQLSLELELDAWWLRRLELMS</sequence>
<protein>
    <submittedName>
        <fullName evidence="6">LysR family transcriptional regulator</fullName>
    </submittedName>
</protein>
<reference evidence="6 7" key="1">
    <citation type="submission" date="2018-08" db="EMBL/GenBank/DDBJ databases">
        <title>Isolation, diversity and antifungal activity of Actinobacteria from cow dung.</title>
        <authorList>
            <person name="Ling L."/>
        </authorList>
    </citation>
    <scope>NUCLEOTIDE SEQUENCE [LARGE SCALE GENOMIC DNA]</scope>
    <source>
        <strain evidence="6 7">NEAU-LLE</strain>
    </source>
</reference>
<proteinExistence type="inferred from homology"/>
<keyword evidence="2" id="KW-0805">Transcription regulation</keyword>
<dbReference type="SUPFAM" id="SSF53850">
    <property type="entry name" value="Periplasmic binding protein-like II"/>
    <property type="match status" value="1"/>
</dbReference>
<dbReference type="EMBL" id="QUAB01000043">
    <property type="protein sequence ID" value="REJ05158.1"/>
    <property type="molecule type" value="Genomic_DNA"/>
</dbReference>
<dbReference type="PANTHER" id="PTHR30346:SF0">
    <property type="entry name" value="HCA OPERON TRANSCRIPTIONAL ACTIVATOR HCAR"/>
    <property type="match status" value="1"/>
</dbReference>
<keyword evidence="3" id="KW-0238">DNA-binding</keyword>
<evidence type="ECO:0000256" key="2">
    <source>
        <dbReference type="ARBA" id="ARBA00023015"/>
    </source>
</evidence>
<dbReference type="Gene3D" id="1.10.10.10">
    <property type="entry name" value="Winged helix-like DNA-binding domain superfamily/Winged helix DNA-binding domain"/>
    <property type="match status" value="1"/>
</dbReference>
<organism evidence="6 7">
    <name type="scientific">Microbacterium bovistercoris</name>
    <dbReference type="NCBI Taxonomy" id="2293570"/>
    <lineage>
        <taxon>Bacteria</taxon>
        <taxon>Bacillati</taxon>
        <taxon>Actinomycetota</taxon>
        <taxon>Actinomycetes</taxon>
        <taxon>Micrococcales</taxon>
        <taxon>Microbacteriaceae</taxon>
        <taxon>Microbacterium</taxon>
    </lineage>
</organism>
<accession>A0A371NST0</accession>
<dbReference type="CDD" id="cd05466">
    <property type="entry name" value="PBP2_LTTR_substrate"/>
    <property type="match status" value="1"/>
</dbReference>
<dbReference type="GO" id="GO:0003677">
    <property type="term" value="F:DNA binding"/>
    <property type="evidence" value="ECO:0007669"/>
    <property type="project" value="UniProtKB-KW"/>
</dbReference>
<dbReference type="Gene3D" id="3.40.190.290">
    <property type="match status" value="1"/>
</dbReference>
<dbReference type="AlphaFoldDB" id="A0A371NST0"/>
<dbReference type="InterPro" id="IPR036388">
    <property type="entry name" value="WH-like_DNA-bd_sf"/>
</dbReference>
<keyword evidence="7" id="KW-1185">Reference proteome</keyword>
<feature type="domain" description="HTH lysR-type" evidence="5">
    <location>
        <begin position="1"/>
        <end position="58"/>
    </location>
</feature>
<name>A0A371NST0_9MICO</name>
<dbReference type="Pfam" id="PF03466">
    <property type="entry name" value="LysR_substrate"/>
    <property type="match status" value="1"/>
</dbReference>
<comment type="caution">
    <text evidence="6">The sequence shown here is derived from an EMBL/GenBank/DDBJ whole genome shotgun (WGS) entry which is preliminary data.</text>
</comment>
<dbReference type="Pfam" id="PF00126">
    <property type="entry name" value="HTH_1"/>
    <property type="match status" value="1"/>
</dbReference>
<evidence type="ECO:0000259" key="5">
    <source>
        <dbReference type="PROSITE" id="PS50931"/>
    </source>
</evidence>
<dbReference type="GO" id="GO:0003700">
    <property type="term" value="F:DNA-binding transcription factor activity"/>
    <property type="evidence" value="ECO:0007669"/>
    <property type="project" value="InterPro"/>
</dbReference>
<dbReference type="InterPro" id="IPR036390">
    <property type="entry name" value="WH_DNA-bd_sf"/>
</dbReference>
<evidence type="ECO:0000256" key="1">
    <source>
        <dbReference type="ARBA" id="ARBA00009437"/>
    </source>
</evidence>
<evidence type="ECO:0000256" key="4">
    <source>
        <dbReference type="ARBA" id="ARBA00023163"/>
    </source>
</evidence>
<dbReference type="OrthoDB" id="3636008at2"/>